<dbReference type="OMA" id="SYVCAWN"/>
<dbReference type="Pfam" id="PF00400">
    <property type="entry name" value="WD40"/>
    <property type="match status" value="1"/>
</dbReference>
<dbReference type="GO" id="GO:0005868">
    <property type="term" value="C:cytoplasmic dynein complex"/>
    <property type="evidence" value="ECO:0007669"/>
    <property type="project" value="TreeGrafter"/>
</dbReference>
<keyword evidence="5" id="KW-1185">Reference proteome</keyword>
<dbReference type="InParanoid" id="A0A1S3JBW9"/>
<dbReference type="InterPro" id="IPR050687">
    <property type="entry name" value="Dynein_IC"/>
</dbReference>
<evidence type="ECO:0000313" key="5">
    <source>
        <dbReference type="Proteomes" id="UP000085678"/>
    </source>
</evidence>
<name>A0A1S3JBW9_LINAN</name>
<reference evidence="6" key="1">
    <citation type="submission" date="2025-08" db="UniProtKB">
        <authorList>
            <consortium name="RefSeq"/>
        </authorList>
    </citation>
    <scope>IDENTIFICATION</scope>
    <source>
        <tissue evidence="6">Gonads</tissue>
    </source>
</reference>
<evidence type="ECO:0000313" key="6">
    <source>
        <dbReference type="RefSeq" id="XP_013407902.1"/>
    </source>
</evidence>
<dbReference type="OrthoDB" id="445052at2759"/>
<dbReference type="GO" id="GO:0097014">
    <property type="term" value="C:ciliary plasm"/>
    <property type="evidence" value="ECO:0007669"/>
    <property type="project" value="TreeGrafter"/>
</dbReference>
<dbReference type="Gene3D" id="2.130.10.10">
    <property type="entry name" value="YVTN repeat-like/Quinoprotein amine dehydrogenase"/>
    <property type="match status" value="2"/>
</dbReference>
<gene>
    <name evidence="6" type="primary">LOC106171917</name>
</gene>
<dbReference type="InterPro" id="IPR036322">
    <property type="entry name" value="WD40_repeat_dom_sf"/>
</dbReference>
<dbReference type="AlphaFoldDB" id="A0A1S3JBW9"/>
<keyword evidence="4" id="KW-0677">Repeat</keyword>
<dbReference type="GO" id="GO:0045503">
    <property type="term" value="F:dynein light chain binding"/>
    <property type="evidence" value="ECO:0007669"/>
    <property type="project" value="TreeGrafter"/>
</dbReference>
<dbReference type="FunFam" id="2.130.10.10:FF:000283">
    <property type="entry name" value="WD repeat domain 34"/>
    <property type="match status" value="1"/>
</dbReference>
<sequence>MFSDETLECVEFKTSWKKERSVTDSYAQTREILTDELGIQSRETVDTEIQTEEEQDKELHLLNDNPESLGSFLNSVYPIMSKELEKNSRSHAFDGYDVSWEEKAVAVDCIHTLSHSALNEELQVTGLSWNSTGSVLAAAFGKFDHEDWCTHKSALCSWNLDRRNINSTKPDISVDLPSCLMCIAFHPKQPSWIAGGTFTGEVMLWDTSKEDEMLIASSGIGGDAHREPVSKLRWIPDPESRGKKFNIVSISSDGKILVWQIFPHQQALRLIDGFVLLTESLPRNFRPKGQRGDQEVGVTCISFSYEDPMTFVIGSESGCIFKCSTNAKGTPAGRHITSSVPLNSPVTFAFNPHHGPVYDVQCSPFHRNLFMSCGSDTSARLYSMLQGHPITIMEPSAGYLFSSKWSPVRPMVFAVATEDGYLLIYDLKHSHVTPVQKLEAKEPLYALEFNVHKRHLLATGGGRGTIQVWHLSDDLASQGSREVEMLAEIAETSDDQ</sequence>
<dbReference type="Proteomes" id="UP000085678">
    <property type="component" value="Unplaced"/>
</dbReference>
<evidence type="ECO:0000256" key="4">
    <source>
        <dbReference type="ARBA" id="ARBA00022737"/>
    </source>
</evidence>
<dbReference type="PANTHER" id="PTHR12442:SF26">
    <property type="entry name" value="CYTOPLASMIC DYNEIN 2 INTERMEDIATE CHAIN 2"/>
    <property type="match status" value="1"/>
</dbReference>
<dbReference type="PANTHER" id="PTHR12442">
    <property type="entry name" value="DYNEIN INTERMEDIATE CHAIN"/>
    <property type="match status" value="1"/>
</dbReference>
<dbReference type="STRING" id="7574.A0A1S3JBW9"/>
<evidence type="ECO:0000256" key="3">
    <source>
        <dbReference type="ARBA" id="ARBA00022574"/>
    </source>
</evidence>
<dbReference type="GO" id="GO:0042073">
    <property type="term" value="P:intraciliary transport"/>
    <property type="evidence" value="ECO:0007669"/>
    <property type="project" value="TreeGrafter"/>
</dbReference>
<dbReference type="GO" id="GO:0045504">
    <property type="term" value="F:dynein heavy chain binding"/>
    <property type="evidence" value="ECO:0007669"/>
    <property type="project" value="TreeGrafter"/>
</dbReference>
<dbReference type="GeneID" id="106171917"/>
<protein>
    <submittedName>
        <fullName evidence="6">WD repeat-containing protein 34</fullName>
    </submittedName>
</protein>
<dbReference type="KEGG" id="lak:106171917"/>
<comment type="subcellular location">
    <subcellularLocation>
        <location evidence="1">Cytoplasm</location>
    </subcellularLocation>
</comment>
<evidence type="ECO:0000256" key="1">
    <source>
        <dbReference type="ARBA" id="ARBA00004496"/>
    </source>
</evidence>
<dbReference type="SUPFAM" id="SSF50978">
    <property type="entry name" value="WD40 repeat-like"/>
    <property type="match status" value="1"/>
</dbReference>
<dbReference type="InterPro" id="IPR001680">
    <property type="entry name" value="WD40_rpt"/>
</dbReference>
<dbReference type="SMART" id="SM00320">
    <property type="entry name" value="WD40"/>
    <property type="match status" value="7"/>
</dbReference>
<proteinExistence type="predicted"/>
<dbReference type="RefSeq" id="XP_013407902.1">
    <property type="nucleotide sequence ID" value="XM_013552448.1"/>
</dbReference>
<accession>A0A1S3JBW9</accession>
<keyword evidence="3" id="KW-0853">WD repeat</keyword>
<organism evidence="5 6">
    <name type="scientific">Lingula anatina</name>
    <name type="common">Brachiopod</name>
    <name type="synonym">Lingula unguis</name>
    <dbReference type="NCBI Taxonomy" id="7574"/>
    <lineage>
        <taxon>Eukaryota</taxon>
        <taxon>Metazoa</taxon>
        <taxon>Spiralia</taxon>
        <taxon>Lophotrochozoa</taxon>
        <taxon>Brachiopoda</taxon>
        <taxon>Linguliformea</taxon>
        <taxon>Lingulata</taxon>
        <taxon>Lingulida</taxon>
        <taxon>Linguloidea</taxon>
        <taxon>Lingulidae</taxon>
        <taxon>Lingula</taxon>
    </lineage>
</organism>
<dbReference type="InterPro" id="IPR015943">
    <property type="entry name" value="WD40/YVTN_repeat-like_dom_sf"/>
</dbReference>
<keyword evidence="2" id="KW-0963">Cytoplasm</keyword>
<evidence type="ECO:0000256" key="2">
    <source>
        <dbReference type="ARBA" id="ARBA00022490"/>
    </source>
</evidence>